<evidence type="ECO:0000256" key="2">
    <source>
        <dbReference type="ARBA" id="ARBA00023002"/>
    </source>
</evidence>
<evidence type="ECO:0000313" key="5">
    <source>
        <dbReference type="EMBL" id="RNJ42281.1"/>
    </source>
</evidence>
<evidence type="ECO:0000259" key="4">
    <source>
        <dbReference type="Pfam" id="PF22725"/>
    </source>
</evidence>
<name>A0A3M9X375_9HYPH</name>
<gene>
    <name evidence="5" type="ORF">DNR46_29470</name>
</gene>
<dbReference type="AlphaFoldDB" id="A0A3M9X375"/>
<dbReference type="InterPro" id="IPR000683">
    <property type="entry name" value="Gfo/Idh/MocA-like_OxRdtase_N"/>
</dbReference>
<dbReference type="Pfam" id="PF22725">
    <property type="entry name" value="GFO_IDH_MocA_C3"/>
    <property type="match status" value="1"/>
</dbReference>
<dbReference type="InterPro" id="IPR055170">
    <property type="entry name" value="GFO_IDH_MocA-like_dom"/>
</dbReference>
<evidence type="ECO:0000256" key="1">
    <source>
        <dbReference type="ARBA" id="ARBA00010928"/>
    </source>
</evidence>
<comment type="caution">
    <text evidence="5">The sequence shown here is derived from an EMBL/GenBank/DDBJ whole genome shotgun (WGS) entry which is preliminary data.</text>
</comment>
<comment type="similarity">
    <text evidence="1">Belongs to the Gfo/Idh/MocA family.</text>
</comment>
<dbReference type="GO" id="GO:0016491">
    <property type="term" value="F:oxidoreductase activity"/>
    <property type="evidence" value="ECO:0007669"/>
    <property type="project" value="UniProtKB-KW"/>
</dbReference>
<dbReference type="PANTHER" id="PTHR22604">
    <property type="entry name" value="OXIDOREDUCTASES"/>
    <property type="match status" value="1"/>
</dbReference>
<dbReference type="GO" id="GO:0000166">
    <property type="term" value="F:nucleotide binding"/>
    <property type="evidence" value="ECO:0007669"/>
    <property type="project" value="InterPro"/>
</dbReference>
<evidence type="ECO:0000259" key="3">
    <source>
        <dbReference type="Pfam" id="PF01408"/>
    </source>
</evidence>
<reference evidence="5 6" key="1">
    <citation type="journal article" date="2018" name="Mol. Plant Microbe Interact.">
        <title>Taxonomically Different Co-Microsymbionts of a Relict Legume, Oxytropis popoviana, Have Complementary Sets of Symbiotic Genes and Together Increase the Efficiency of Plant Nodulation.</title>
        <authorList>
            <person name="Safronova V."/>
            <person name="Belimov A."/>
            <person name="Sazanova A."/>
            <person name="Chirak E."/>
            <person name="Verkhozina A."/>
            <person name="Kuznetsova I."/>
            <person name="Andronov E."/>
            <person name="Puhalsky J."/>
            <person name="Tikhonovich I."/>
        </authorList>
    </citation>
    <scope>NUCLEOTIDE SEQUENCE [LARGE SCALE GENOMIC DNA]</scope>
    <source>
        <strain evidence="5 6">Opo-235</strain>
    </source>
</reference>
<proteinExistence type="inferred from homology"/>
<dbReference type="InterPro" id="IPR050984">
    <property type="entry name" value="Gfo/Idh/MocA_domain"/>
</dbReference>
<organism evidence="5 6">
    <name type="scientific">Mesorhizobium japonicum</name>
    <dbReference type="NCBI Taxonomy" id="2066070"/>
    <lineage>
        <taxon>Bacteria</taxon>
        <taxon>Pseudomonadati</taxon>
        <taxon>Pseudomonadota</taxon>
        <taxon>Alphaproteobacteria</taxon>
        <taxon>Hyphomicrobiales</taxon>
        <taxon>Phyllobacteriaceae</taxon>
        <taxon>Mesorhizobium</taxon>
    </lineage>
</organism>
<dbReference type="Proteomes" id="UP000275436">
    <property type="component" value="Unassembled WGS sequence"/>
</dbReference>
<dbReference type="SUPFAM" id="SSF55347">
    <property type="entry name" value="Glyceraldehyde-3-phosphate dehydrogenase-like, C-terminal domain"/>
    <property type="match status" value="1"/>
</dbReference>
<dbReference type="EMBL" id="QKOD01000012">
    <property type="protein sequence ID" value="RNJ42281.1"/>
    <property type="molecule type" value="Genomic_DNA"/>
</dbReference>
<dbReference type="InterPro" id="IPR036291">
    <property type="entry name" value="NAD(P)-bd_dom_sf"/>
</dbReference>
<keyword evidence="2" id="KW-0560">Oxidoreductase</keyword>
<protein>
    <submittedName>
        <fullName evidence="5">Gfo/Idh/MocA family oxidoreductase</fullName>
    </submittedName>
</protein>
<feature type="domain" description="Gfo/Idh/MocA-like oxidoreductase N-terminal" evidence="3">
    <location>
        <begin position="35"/>
        <end position="149"/>
    </location>
</feature>
<feature type="domain" description="GFO/IDH/MocA-like oxidoreductase" evidence="4">
    <location>
        <begin position="158"/>
        <end position="274"/>
    </location>
</feature>
<dbReference type="Gene3D" id="3.30.360.10">
    <property type="entry name" value="Dihydrodipicolinate Reductase, domain 2"/>
    <property type="match status" value="1"/>
</dbReference>
<sequence>MGCEIDRDASGLHSLQGIAGRDVSVAAGAKVGWSFMGTGTIATELVVEAIRSVGHSPLWVVSRSKRDADHFAEDLGIPHSTTELGPVLQDPSVGFAYISASLKRRPHYITAAAGAGKHILCDGPISCTSKTASALVELCRAARASLVVNQRLRASTIHQTMRRLVRDGDIGAVQSIVLIRGGPYQAPPNRRARDFNDGSGIYLDVSVENIDLARFLTGAEPVEATALITSEKMVTSQATYILRLSDGSLFQAHESFRTADIESMVLVAGDRGALIAQGTLNGRTSGTLMRRADGRNEAVPVRDHDVHLATVREFANTRGQTPSWLSQGTDSVIALRTVEAVAMSAKKRRTVPIQG</sequence>
<evidence type="ECO:0000313" key="6">
    <source>
        <dbReference type="Proteomes" id="UP000275436"/>
    </source>
</evidence>
<dbReference type="Pfam" id="PF01408">
    <property type="entry name" value="GFO_IDH_MocA"/>
    <property type="match status" value="1"/>
</dbReference>
<dbReference type="SUPFAM" id="SSF51735">
    <property type="entry name" value="NAD(P)-binding Rossmann-fold domains"/>
    <property type="match status" value="1"/>
</dbReference>
<dbReference type="PANTHER" id="PTHR22604:SF105">
    <property type="entry name" value="TRANS-1,2-DIHYDROBENZENE-1,2-DIOL DEHYDROGENASE"/>
    <property type="match status" value="1"/>
</dbReference>
<accession>A0A3M9X375</accession>
<dbReference type="Gene3D" id="3.40.50.720">
    <property type="entry name" value="NAD(P)-binding Rossmann-like Domain"/>
    <property type="match status" value="1"/>
</dbReference>